<keyword evidence="2" id="KW-1185">Reference proteome</keyword>
<accession>A0A6G1I4G8</accession>
<proteinExistence type="predicted"/>
<name>A0A6G1I4G8_9PEZI</name>
<dbReference type="AlphaFoldDB" id="A0A6G1I4G8"/>
<dbReference type="EMBL" id="ML996690">
    <property type="protein sequence ID" value="KAF2403016.1"/>
    <property type="molecule type" value="Genomic_DNA"/>
</dbReference>
<dbReference type="Proteomes" id="UP000799640">
    <property type="component" value="Unassembled WGS sequence"/>
</dbReference>
<organism evidence="1 2">
    <name type="scientific">Trichodelitschia bisporula</name>
    <dbReference type="NCBI Taxonomy" id="703511"/>
    <lineage>
        <taxon>Eukaryota</taxon>
        <taxon>Fungi</taxon>
        <taxon>Dikarya</taxon>
        <taxon>Ascomycota</taxon>
        <taxon>Pezizomycotina</taxon>
        <taxon>Dothideomycetes</taxon>
        <taxon>Dothideomycetes incertae sedis</taxon>
        <taxon>Phaeotrichales</taxon>
        <taxon>Phaeotrichaceae</taxon>
        <taxon>Trichodelitschia</taxon>
    </lineage>
</organism>
<sequence>MTRSGRQRVLQSERWTCSRLSAFHVFLVTSVRGFFAAAVWTKMKTESENCDALDGRCMAAVFACAAVCISASDYRWPSALGNYIIALMPSASRRFPSQC</sequence>
<reference evidence="1" key="1">
    <citation type="journal article" date="2020" name="Stud. Mycol.">
        <title>101 Dothideomycetes genomes: a test case for predicting lifestyles and emergence of pathogens.</title>
        <authorList>
            <person name="Haridas S."/>
            <person name="Albert R."/>
            <person name="Binder M."/>
            <person name="Bloem J."/>
            <person name="Labutti K."/>
            <person name="Salamov A."/>
            <person name="Andreopoulos B."/>
            <person name="Baker S."/>
            <person name="Barry K."/>
            <person name="Bills G."/>
            <person name="Bluhm B."/>
            <person name="Cannon C."/>
            <person name="Castanera R."/>
            <person name="Culley D."/>
            <person name="Daum C."/>
            <person name="Ezra D."/>
            <person name="Gonzalez J."/>
            <person name="Henrissat B."/>
            <person name="Kuo A."/>
            <person name="Liang C."/>
            <person name="Lipzen A."/>
            <person name="Lutzoni F."/>
            <person name="Magnuson J."/>
            <person name="Mondo S."/>
            <person name="Nolan M."/>
            <person name="Ohm R."/>
            <person name="Pangilinan J."/>
            <person name="Park H.-J."/>
            <person name="Ramirez L."/>
            <person name="Alfaro M."/>
            <person name="Sun H."/>
            <person name="Tritt A."/>
            <person name="Yoshinaga Y."/>
            <person name="Zwiers L.-H."/>
            <person name="Turgeon B."/>
            <person name="Goodwin S."/>
            <person name="Spatafora J."/>
            <person name="Crous P."/>
            <person name="Grigoriev I."/>
        </authorList>
    </citation>
    <scope>NUCLEOTIDE SEQUENCE</scope>
    <source>
        <strain evidence="1">CBS 262.69</strain>
    </source>
</reference>
<gene>
    <name evidence="1" type="ORF">EJ06DRAFT_317335</name>
</gene>
<evidence type="ECO:0000313" key="2">
    <source>
        <dbReference type="Proteomes" id="UP000799640"/>
    </source>
</evidence>
<evidence type="ECO:0000313" key="1">
    <source>
        <dbReference type="EMBL" id="KAF2403016.1"/>
    </source>
</evidence>
<protein>
    <submittedName>
        <fullName evidence="1">Uncharacterized protein</fullName>
    </submittedName>
</protein>